<name>A0AAV2Z3N6_9STRA</name>
<proteinExistence type="predicted"/>
<keyword evidence="2" id="KW-1185">Reference proteome</keyword>
<sequence>MAIRQVNKQLHEVVLAQTYLDNNHVELFTPADWELVHQMDDEMDPLGHFECVHLCATPEENAVYAPFLTCQHYTNELCAKWGYSKNRLPPVAFR</sequence>
<reference evidence="1" key="1">
    <citation type="submission" date="2022-11" db="EMBL/GenBank/DDBJ databases">
        <authorList>
            <person name="Morgan W.R."/>
            <person name="Tartar A."/>
        </authorList>
    </citation>
    <scope>NUCLEOTIDE SEQUENCE</scope>
    <source>
        <strain evidence="1">ARSEF 373</strain>
    </source>
</reference>
<accession>A0AAV2Z3N6</accession>
<reference evidence="1" key="2">
    <citation type="journal article" date="2023" name="Microbiol Resour">
        <title>Decontamination and Annotation of the Draft Genome Sequence of the Oomycete Lagenidium giganteum ARSEF 373.</title>
        <authorList>
            <person name="Morgan W.R."/>
            <person name="Tartar A."/>
        </authorList>
    </citation>
    <scope>NUCLEOTIDE SEQUENCE</scope>
    <source>
        <strain evidence="1">ARSEF 373</strain>
    </source>
</reference>
<evidence type="ECO:0000313" key="1">
    <source>
        <dbReference type="EMBL" id="DBA00184.1"/>
    </source>
</evidence>
<dbReference type="EMBL" id="DAKRPA010000068">
    <property type="protein sequence ID" value="DBA00184.1"/>
    <property type="molecule type" value="Genomic_DNA"/>
</dbReference>
<protein>
    <submittedName>
        <fullName evidence="1">Uncharacterized protein</fullName>
    </submittedName>
</protein>
<gene>
    <name evidence="1" type="ORF">N0F65_007809</name>
</gene>
<dbReference type="AlphaFoldDB" id="A0AAV2Z3N6"/>
<dbReference type="Proteomes" id="UP001146120">
    <property type="component" value="Unassembled WGS sequence"/>
</dbReference>
<organism evidence="1 2">
    <name type="scientific">Lagenidium giganteum</name>
    <dbReference type="NCBI Taxonomy" id="4803"/>
    <lineage>
        <taxon>Eukaryota</taxon>
        <taxon>Sar</taxon>
        <taxon>Stramenopiles</taxon>
        <taxon>Oomycota</taxon>
        <taxon>Peronosporomycetes</taxon>
        <taxon>Pythiales</taxon>
        <taxon>Pythiaceae</taxon>
    </lineage>
</organism>
<comment type="caution">
    <text evidence="1">The sequence shown here is derived from an EMBL/GenBank/DDBJ whole genome shotgun (WGS) entry which is preliminary data.</text>
</comment>
<evidence type="ECO:0000313" key="2">
    <source>
        <dbReference type="Proteomes" id="UP001146120"/>
    </source>
</evidence>